<keyword evidence="2" id="KW-1185">Reference proteome</keyword>
<accession>A0A2V1INV7</accession>
<evidence type="ECO:0000313" key="1">
    <source>
        <dbReference type="EMBL" id="PWB01663.1"/>
    </source>
</evidence>
<gene>
    <name evidence="1" type="ORF">C5O23_08920</name>
</gene>
<evidence type="ECO:0000313" key="2">
    <source>
        <dbReference type="Proteomes" id="UP000244905"/>
    </source>
</evidence>
<protein>
    <submittedName>
        <fullName evidence="1">Uncharacterized protein</fullName>
    </submittedName>
</protein>
<dbReference type="GeneID" id="82526461"/>
<dbReference type="EMBL" id="PUEC01000019">
    <property type="protein sequence ID" value="PWB01663.1"/>
    <property type="molecule type" value="Genomic_DNA"/>
</dbReference>
<name>A0A2V1INV7_9BACT</name>
<sequence length="79" mass="8976">MKKIELSADEIQVIHEQLNGEFGAFTATPRQQQLIMGVTDKAVALADELNAFDDVGEDLIAWYYNKYQEQEKENAQNAQ</sequence>
<proteinExistence type="predicted"/>
<reference evidence="2" key="1">
    <citation type="submission" date="2018-02" db="EMBL/GenBank/DDBJ databases">
        <authorList>
            <person name="Clavel T."/>
            <person name="Strowig T."/>
        </authorList>
    </citation>
    <scope>NUCLEOTIDE SEQUENCE [LARGE SCALE GENOMIC DNA]</scope>
    <source>
        <strain evidence="2">DSM 103720</strain>
    </source>
</reference>
<dbReference type="RefSeq" id="WP_107032597.1">
    <property type="nucleotide sequence ID" value="NZ_PUEC01000019.1"/>
</dbReference>
<dbReference type="Proteomes" id="UP000244905">
    <property type="component" value="Unassembled WGS sequence"/>
</dbReference>
<organism evidence="1 2">
    <name type="scientific">Duncaniella muris</name>
    <dbReference type="NCBI Taxonomy" id="2094150"/>
    <lineage>
        <taxon>Bacteria</taxon>
        <taxon>Pseudomonadati</taxon>
        <taxon>Bacteroidota</taxon>
        <taxon>Bacteroidia</taxon>
        <taxon>Bacteroidales</taxon>
        <taxon>Muribaculaceae</taxon>
        <taxon>Duncaniella</taxon>
    </lineage>
</organism>
<comment type="caution">
    <text evidence="1">The sequence shown here is derived from an EMBL/GenBank/DDBJ whole genome shotgun (WGS) entry which is preliminary data.</text>
</comment>
<dbReference type="AlphaFoldDB" id="A0A2V1INV7"/>